<protein>
    <recommendedName>
        <fullName evidence="6">Gypsy retrotransposon integrase-like protein 1</fullName>
    </recommendedName>
</protein>
<dbReference type="SUPFAM" id="SSF57756">
    <property type="entry name" value="Retrovirus zinc finger-like domains"/>
    <property type="match status" value="1"/>
</dbReference>
<dbReference type="InterPro" id="IPR001995">
    <property type="entry name" value="Peptidase_A2_cat"/>
</dbReference>
<evidence type="ECO:0000313" key="11">
    <source>
        <dbReference type="EMBL" id="KAJ8412040.1"/>
    </source>
</evidence>
<dbReference type="FunFam" id="1.10.340.70:FF:000001">
    <property type="entry name" value="Retrovirus-related Pol polyprotein from transposon gypsy-like Protein"/>
    <property type="match status" value="1"/>
</dbReference>
<dbReference type="EMBL" id="JAINUG010000020">
    <property type="protein sequence ID" value="KAJ8412040.1"/>
    <property type="molecule type" value="Genomic_DNA"/>
</dbReference>
<dbReference type="Gene3D" id="4.10.60.10">
    <property type="entry name" value="Zinc finger, CCHC-type"/>
    <property type="match status" value="1"/>
</dbReference>
<dbReference type="InterPro" id="IPR050951">
    <property type="entry name" value="Retrovirus_Pol_polyprotein"/>
</dbReference>
<dbReference type="PANTHER" id="PTHR37984:SF5">
    <property type="entry name" value="PROTEIN NYNRIN-LIKE"/>
    <property type="match status" value="1"/>
</dbReference>
<sequence length="549" mass="61274">MIVTPEREELALHAFLQTLTPERLRQYVVLATPRSLDEALKEAERAEDVFCQAPGQTARPRVREVDCYEEEEEEVRQQRRQRPPPVRRGRCYRCDEPGHLARDCPAPAPLSQEPILLNQDQPAVPETSSVPLAKVKIPSAFVKAGTEQIKFHPALLRAAEQTIQLRVGRLGKAGGLYLHCRLDGQSCWALVDTGATISLVQPGTLPNTTWAPTTTELQSVTGQRLGMRGKKMVSVEAGNREVVVHEFWLADISDACILGLDLLAHWGATVDIANARLSIGATTLALHATPKRKYRSRRTRGRAASARPHGSPPQPTSSEGSRVEPEVAAVYTISEAGWLPVSPEQLREGQEADGTLRRVRGWLEAGQPPQWAEVSAEGPKLKVYYDQWRSFELWDGLAYRRWQAPGLGNDLLQLLVPRALRTQVLGLVHGLVGAGHFGNRKTLRRLRGRFYWAGCHRDVELRVRCSGSCAACKGSTRRSHAPPQWLRVARDFSRQAQDTAGLRQKRAYDHHCKGQTFKPGDRVWVHCPVRKKGLSPKLQLHWRGRGAAE</sequence>
<dbReference type="Gene3D" id="1.10.340.70">
    <property type="match status" value="1"/>
</dbReference>
<dbReference type="InterPro" id="IPR018061">
    <property type="entry name" value="Retropepsins"/>
</dbReference>
<dbReference type="Proteomes" id="UP001221898">
    <property type="component" value="Unassembled WGS sequence"/>
</dbReference>
<feature type="compositionally biased region" description="Basic residues" evidence="8">
    <location>
        <begin position="290"/>
        <end position="301"/>
    </location>
</feature>
<accession>A0AAD7T0A1</accession>
<keyword evidence="3" id="KW-0540">Nuclease</keyword>
<evidence type="ECO:0000256" key="5">
    <source>
        <dbReference type="ARBA" id="ARBA00022801"/>
    </source>
</evidence>
<dbReference type="InterPro" id="IPR036875">
    <property type="entry name" value="Znf_CCHC_sf"/>
</dbReference>
<dbReference type="InterPro" id="IPR021109">
    <property type="entry name" value="Peptidase_aspartic_dom_sf"/>
</dbReference>
<evidence type="ECO:0000256" key="7">
    <source>
        <dbReference type="PROSITE-ProRule" id="PRU00047"/>
    </source>
</evidence>
<dbReference type="GO" id="GO:0006508">
    <property type="term" value="P:proteolysis"/>
    <property type="evidence" value="ECO:0007669"/>
    <property type="project" value="InterPro"/>
</dbReference>
<comment type="caution">
    <text evidence="11">The sequence shown here is derived from an EMBL/GenBank/DDBJ whole genome shotgun (WGS) entry which is preliminary data.</text>
</comment>
<dbReference type="GO" id="GO:0008270">
    <property type="term" value="F:zinc ion binding"/>
    <property type="evidence" value="ECO:0007669"/>
    <property type="project" value="UniProtKB-KW"/>
</dbReference>
<evidence type="ECO:0000259" key="9">
    <source>
        <dbReference type="PROSITE" id="PS50158"/>
    </source>
</evidence>
<evidence type="ECO:0000256" key="1">
    <source>
        <dbReference type="ARBA" id="ARBA00022679"/>
    </source>
</evidence>
<dbReference type="GO" id="GO:0016779">
    <property type="term" value="F:nucleotidyltransferase activity"/>
    <property type="evidence" value="ECO:0007669"/>
    <property type="project" value="UniProtKB-KW"/>
</dbReference>
<proteinExistence type="predicted"/>
<evidence type="ECO:0000256" key="2">
    <source>
        <dbReference type="ARBA" id="ARBA00022695"/>
    </source>
</evidence>
<gene>
    <name evidence="11" type="ORF">AAFF_G00143070</name>
</gene>
<feature type="region of interest" description="Disordered" evidence="8">
    <location>
        <begin position="290"/>
        <end position="324"/>
    </location>
</feature>
<evidence type="ECO:0000256" key="3">
    <source>
        <dbReference type="ARBA" id="ARBA00022722"/>
    </source>
</evidence>
<feature type="domain" description="CCHC-type" evidence="9">
    <location>
        <begin position="90"/>
        <end position="105"/>
    </location>
</feature>
<dbReference type="Gene3D" id="2.40.70.10">
    <property type="entry name" value="Acid Proteases"/>
    <property type="match status" value="1"/>
</dbReference>
<keyword evidence="1" id="KW-0808">Transferase</keyword>
<dbReference type="PROSITE" id="PS50175">
    <property type="entry name" value="ASP_PROT_RETROV"/>
    <property type="match status" value="1"/>
</dbReference>
<dbReference type="InterPro" id="IPR001969">
    <property type="entry name" value="Aspartic_peptidase_AS"/>
</dbReference>
<evidence type="ECO:0000256" key="4">
    <source>
        <dbReference type="ARBA" id="ARBA00022759"/>
    </source>
</evidence>
<dbReference type="AlphaFoldDB" id="A0AAD7T0A1"/>
<dbReference type="PANTHER" id="PTHR37984">
    <property type="entry name" value="PROTEIN CBG26694"/>
    <property type="match status" value="1"/>
</dbReference>
<feature type="domain" description="Peptidase A2" evidence="10">
    <location>
        <begin position="187"/>
        <end position="262"/>
    </location>
</feature>
<dbReference type="InterPro" id="IPR041588">
    <property type="entry name" value="Integrase_H2C2"/>
</dbReference>
<keyword evidence="5" id="KW-0378">Hydrolase</keyword>
<dbReference type="Pfam" id="PF00098">
    <property type="entry name" value="zf-CCHC"/>
    <property type="match status" value="1"/>
</dbReference>
<dbReference type="SUPFAM" id="SSF50630">
    <property type="entry name" value="Acid proteases"/>
    <property type="match status" value="1"/>
</dbReference>
<dbReference type="SMART" id="SM00343">
    <property type="entry name" value="ZnF_C2HC"/>
    <property type="match status" value="1"/>
</dbReference>
<dbReference type="Pfam" id="PF00077">
    <property type="entry name" value="RVP"/>
    <property type="match status" value="1"/>
</dbReference>
<evidence type="ECO:0000313" key="12">
    <source>
        <dbReference type="Proteomes" id="UP001221898"/>
    </source>
</evidence>
<dbReference type="GO" id="GO:0004519">
    <property type="term" value="F:endonuclease activity"/>
    <property type="evidence" value="ECO:0007669"/>
    <property type="project" value="UniProtKB-KW"/>
</dbReference>
<dbReference type="Pfam" id="PF17921">
    <property type="entry name" value="Integrase_H2C2"/>
    <property type="match status" value="1"/>
</dbReference>
<dbReference type="PROSITE" id="PS00141">
    <property type="entry name" value="ASP_PROTEASE"/>
    <property type="match status" value="1"/>
</dbReference>
<keyword evidence="12" id="KW-1185">Reference proteome</keyword>
<evidence type="ECO:0000256" key="8">
    <source>
        <dbReference type="SAM" id="MobiDB-lite"/>
    </source>
</evidence>
<reference evidence="11" key="1">
    <citation type="journal article" date="2023" name="Science">
        <title>Genome structures resolve the early diversification of teleost fishes.</title>
        <authorList>
            <person name="Parey E."/>
            <person name="Louis A."/>
            <person name="Montfort J."/>
            <person name="Bouchez O."/>
            <person name="Roques C."/>
            <person name="Iampietro C."/>
            <person name="Lluch J."/>
            <person name="Castinel A."/>
            <person name="Donnadieu C."/>
            <person name="Desvignes T."/>
            <person name="Floi Bucao C."/>
            <person name="Jouanno E."/>
            <person name="Wen M."/>
            <person name="Mejri S."/>
            <person name="Dirks R."/>
            <person name="Jansen H."/>
            <person name="Henkel C."/>
            <person name="Chen W.J."/>
            <person name="Zahm M."/>
            <person name="Cabau C."/>
            <person name="Klopp C."/>
            <person name="Thompson A.W."/>
            <person name="Robinson-Rechavi M."/>
            <person name="Braasch I."/>
            <person name="Lecointre G."/>
            <person name="Bobe J."/>
            <person name="Postlethwait J.H."/>
            <person name="Berthelot C."/>
            <person name="Roest Crollius H."/>
            <person name="Guiguen Y."/>
        </authorList>
    </citation>
    <scope>NUCLEOTIDE SEQUENCE</scope>
    <source>
        <strain evidence="11">NC1722</strain>
    </source>
</reference>
<dbReference type="InterPro" id="IPR001878">
    <property type="entry name" value="Znf_CCHC"/>
</dbReference>
<keyword evidence="2" id="KW-0548">Nucleotidyltransferase</keyword>
<keyword evidence="4" id="KW-0255">Endonuclease</keyword>
<keyword evidence="7" id="KW-0863">Zinc-finger</keyword>
<keyword evidence="7" id="KW-0862">Zinc</keyword>
<evidence type="ECO:0000256" key="6">
    <source>
        <dbReference type="ARBA" id="ARBA00039658"/>
    </source>
</evidence>
<organism evidence="11 12">
    <name type="scientific">Aldrovandia affinis</name>
    <dbReference type="NCBI Taxonomy" id="143900"/>
    <lineage>
        <taxon>Eukaryota</taxon>
        <taxon>Metazoa</taxon>
        <taxon>Chordata</taxon>
        <taxon>Craniata</taxon>
        <taxon>Vertebrata</taxon>
        <taxon>Euteleostomi</taxon>
        <taxon>Actinopterygii</taxon>
        <taxon>Neopterygii</taxon>
        <taxon>Teleostei</taxon>
        <taxon>Notacanthiformes</taxon>
        <taxon>Halosauridae</taxon>
        <taxon>Aldrovandia</taxon>
    </lineage>
</organism>
<dbReference type="GO" id="GO:0004190">
    <property type="term" value="F:aspartic-type endopeptidase activity"/>
    <property type="evidence" value="ECO:0007669"/>
    <property type="project" value="InterPro"/>
</dbReference>
<dbReference type="PROSITE" id="PS50158">
    <property type="entry name" value="ZF_CCHC"/>
    <property type="match status" value="1"/>
</dbReference>
<dbReference type="GO" id="GO:0003676">
    <property type="term" value="F:nucleic acid binding"/>
    <property type="evidence" value="ECO:0007669"/>
    <property type="project" value="InterPro"/>
</dbReference>
<name>A0AAD7T0A1_9TELE</name>
<evidence type="ECO:0000259" key="10">
    <source>
        <dbReference type="PROSITE" id="PS50175"/>
    </source>
</evidence>
<keyword evidence="7" id="KW-0479">Metal-binding</keyword>